<name>A0A7X0UA97_9BURK</name>
<keyword evidence="11" id="KW-1185">Reference proteome</keyword>
<dbReference type="Gene3D" id="3.40.109.10">
    <property type="entry name" value="NADH Oxidase"/>
    <property type="match status" value="1"/>
</dbReference>
<dbReference type="EC" id="1.-.-.-" evidence="7"/>
<keyword evidence="4 7" id="KW-0521">NADP</keyword>
<feature type="binding site" description="in other chain" evidence="8">
    <location>
        <begin position="140"/>
        <end position="142"/>
    </location>
    <ligand>
        <name>FMN</name>
        <dbReference type="ChEBI" id="CHEBI:58210"/>
        <note>ligand shared between dimeric partners</note>
    </ligand>
</feature>
<dbReference type="Pfam" id="PF00881">
    <property type="entry name" value="Nitroreductase"/>
    <property type="match status" value="1"/>
</dbReference>
<dbReference type="GO" id="GO:0016491">
    <property type="term" value="F:oxidoreductase activity"/>
    <property type="evidence" value="ECO:0007669"/>
    <property type="project" value="UniProtKB-UniRule"/>
</dbReference>
<dbReference type="InterPro" id="IPR000415">
    <property type="entry name" value="Nitroreductase-like"/>
</dbReference>
<dbReference type="Proteomes" id="UP000575083">
    <property type="component" value="Unassembled WGS sequence"/>
</dbReference>
<evidence type="ECO:0000256" key="4">
    <source>
        <dbReference type="ARBA" id="ARBA00022857"/>
    </source>
</evidence>
<evidence type="ECO:0000259" key="9">
    <source>
        <dbReference type="Pfam" id="PF00881"/>
    </source>
</evidence>
<keyword evidence="6 7" id="KW-0520">NAD</keyword>
<organism evidence="10 11">
    <name type="scientific">Acidovorax soli</name>
    <dbReference type="NCBI Taxonomy" id="592050"/>
    <lineage>
        <taxon>Bacteria</taxon>
        <taxon>Pseudomonadati</taxon>
        <taxon>Pseudomonadota</taxon>
        <taxon>Betaproteobacteria</taxon>
        <taxon>Burkholderiales</taxon>
        <taxon>Comamonadaceae</taxon>
        <taxon>Acidovorax</taxon>
    </lineage>
</organism>
<dbReference type="CDD" id="cd02135">
    <property type="entry name" value="YdjA-like"/>
    <property type="match status" value="1"/>
</dbReference>
<comment type="cofactor">
    <cofactor evidence="8">
        <name>FMN</name>
        <dbReference type="ChEBI" id="CHEBI:58210"/>
    </cofactor>
    <text evidence="8">Binds 1 FMN per subunit.</text>
</comment>
<protein>
    <recommendedName>
        <fullName evidence="7">Putative NAD(P)H nitroreductase</fullName>
        <ecNumber evidence="7">1.-.-.-</ecNumber>
    </recommendedName>
</protein>
<keyword evidence="5 7" id="KW-0560">Oxidoreductase</keyword>
<evidence type="ECO:0000256" key="6">
    <source>
        <dbReference type="ARBA" id="ARBA00023027"/>
    </source>
</evidence>
<dbReference type="InterPro" id="IPR052530">
    <property type="entry name" value="NAD(P)H_nitroreductase"/>
</dbReference>
<accession>A0A7X0UA97</accession>
<dbReference type="PANTHER" id="PTHR43821:SF1">
    <property type="entry name" value="NAD(P)H NITROREDUCTASE YDJA-RELATED"/>
    <property type="match status" value="1"/>
</dbReference>
<feature type="binding site" description="in other chain" evidence="8">
    <location>
        <begin position="20"/>
        <end position="22"/>
    </location>
    <ligand>
        <name>FMN</name>
        <dbReference type="ChEBI" id="CHEBI:58210"/>
        <note>ligand shared between dimeric partners</note>
    </ligand>
</feature>
<reference evidence="10 11" key="1">
    <citation type="submission" date="2020-08" db="EMBL/GenBank/DDBJ databases">
        <title>Functional genomics of gut bacteria from endangered species of beetles.</title>
        <authorList>
            <person name="Carlos-Shanley C."/>
        </authorList>
    </citation>
    <scope>NUCLEOTIDE SEQUENCE [LARGE SCALE GENOMIC DNA]</scope>
    <source>
        <strain evidence="10 11">S00198</strain>
    </source>
</reference>
<dbReference type="SUPFAM" id="SSF55469">
    <property type="entry name" value="FMN-dependent nitroreductase-like"/>
    <property type="match status" value="1"/>
</dbReference>
<evidence type="ECO:0000256" key="3">
    <source>
        <dbReference type="ARBA" id="ARBA00022643"/>
    </source>
</evidence>
<feature type="binding site" evidence="8">
    <location>
        <position position="49"/>
    </location>
    <ligand>
        <name>FMN</name>
        <dbReference type="ChEBI" id="CHEBI:58210"/>
        <note>ligand shared between dimeric partners</note>
    </ligand>
</feature>
<keyword evidence="3 7" id="KW-0288">FMN</keyword>
<evidence type="ECO:0000313" key="11">
    <source>
        <dbReference type="Proteomes" id="UP000575083"/>
    </source>
</evidence>
<evidence type="ECO:0000256" key="2">
    <source>
        <dbReference type="ARBA" id="ARBA00022630"/>
    </source>
</evidence>
<evidence type="ECO:0000256" key="8">
    <source>
        <dbReference type="PIRSR" id="PIRSR000232-1"/>
    </source>
</evidence>
<gene>
    <name evidence="10" type="ORF">HNP48_003524</name>
</gene>
<sequence>MSHPPMSPEQRHAMDLLLTRHSPWPLVEPAPDAAALDLVFAAAMRAPDHGQLRPWRFVLVRGDARLVLGQVFARAARARDPYDDGERFRAKAVAAPLLVALVAQVKAPHKVPESEQVLATGAAVMNMLNALHILGYGGFWATGVNAYDDNVKAALGLGAGDRLLGFLYMGTPKDRLQPPERQDAAGFVREWVPQS</sequence>
<feature type="binding site" evidence="8">
    <location>
        <position position="45"/>
    </location>
    <ligand>
        <name>FMN</name>
        <dbReference type="ChEBI" id="CHEBI:58210"/>
        <note>ligand shared between dimeric partners</note>
    </ligand>
</feature>
<evidence type="ECO:0000256" key="1">
    <source>
        <dbReference type="ARBA" id="ARBA00007118"/>
    </source>
</evidence>
<evidence type="ECO:0000256" key="5">
    <source>
        <dbReference type="ARBA" id="ARBA00023002"/>
    </source>
</evidence>
<evidence type="ECO:0000313" key="10">
    <source>
        <dbReference type="EMBL" id="MBB6560848.1"/>
    </source>
</evidence>
<comment type="similarity">
    <text evidence="1 7">Belongs to the nitroreductase family.</text>
</comment>
<evidence type="ECO:0000256" key="7">
    <source>
        <dbReference type="PIRNR" id="PIRNR000232"/>
    </source>
</evidence>
<dbReference type="InterPro" id="IPR026021">
    <property type="entry name" value="YdjA-like"/>
</dbReference>
<dbReference type="InterPro" id="IPR029479">
    <property type="entry name" value="Nitroreductase"/>
</dbReference>
<keyword evidence="2 7" id="KW-0285">Flavoprotein</keyword>
<dbReference type="EMBL" id="JACHLK010000006">
    <property type="protein sequence ID" value="MBB6560848.1"/>
    <property type="molecule type" value="Genomic_DNA"/>
</dbReference>
<feature type="domain" description="Nitroreductase" evidence="9">
    <location>
        <begin position="29"/>
        <end position="170"/>
    </location>
</feature>
<proteinExistence type="inferred from homology"/>
<dbReference type="PANTHER" id="PTHR43821">
    <property type="entry name" value="NAD(P)H NITROREDUCTASE YDJA-RELATED"/>
    <property type="match status" value="1"/>
</dbReference>
<dbReference type="AlphaFoldDB" id="A0A7X0UA97"/>
<comment type="caution">
    <text evidence="10">The sequence shown here is derived from an EMBL/GenBank/DDBJ whole genome shotgun (WGS) entry which is preliminary data.</text>
</comment>
<dbReference type="PIRSF" id="PIRSF000232">
    <property type="entry name" value="YdjA"/>
    <property type="match status" value="1"/>
</dbReference>